<evidence type="ECO:0000256" key="1">
    <source>
        <dbReference type="ARBA" id="ARBA00004141"/>
    </source>
</evidence>
<evidence type="ECO:0000256" key="6">
    <source>
        <dbReference type="RuleBase" id="RU363077"/>
    </source>
</evidence>
<feature type="transmembrane region" description="Helical" evidence="6">
    <location>
        <begin position="216"/>
        <end position="233"/>
    </location>
</feature>
<evidence type="ECO:0000259" key="7">
    <source>
        <dbReference type="Pfam" id="PF00892"/>
    </source>
</evidence>
<evidence type="ECO:0000313" key="9">
    <source>
        <dbReference type="Proteomes" id="UP000188354"/>
    </source>
</evidence>
<gene>
    <name evidence="8" type="ORF">TanjilG_25453</name>
</gene>
<keyword evidence="3 6" id="KW-0812">Transmembrane</keyword>
<evidence type="ECO:0000313" key="8">
    <source>
        <dbReference type="EMBL" id="OIV94391.1"/>
    </source>
</evidence>
<feature type="domain" description="EamA" evidence="7">
    <location>
        <begin position="21"/>
        <end position="162"/>
    </location>
</feature>
<comment type="subcellular location">
    <subcellularLocation>
        <location evidence="1 6">Membrane</location>
        <topology evidence="1 6">Multi-pass membrane protein</topology>
    </subcellularLocation>
</comment>
<dbReference type="Pfam" id="PF00892">
    <property type="entry name" value="EamA"/>
    <property type="match status" value="1"/>
</dbReference>
<dbReference type="GO" id="GO:0016020">
    <property type="term" value="C:membrane"/>
    <property type="evidence" value="ECO:0007669"/>
    <property type="project" value="UniProtKB-SubCell"/>
</dbReference>
<comment type="similarity">
    <text evidence="2 6">Belongs to the drug/metabolite transporter (DMT) superfamily. Plant drug/metabolite exporter (P-DME) (TC 2.A.7.4) family.</text>
</comment>
<evidence type="ECO:0000256" key="3">
    <source>
        <dbReference type="ARBA" id="ARBA00022692"/>
    </source>
</evidence>
<dbReference type="EMBL" id="CM007377">
    <property type="protein sequence ID" value="OIV94391.1"/>
    <property type="molecule type" value="Genomic_DNA"/>
</dbReference>
<dbReference type="GO" id="GO:0022857">
    <property type="term" value="F:transmembrane transporter activity"/>
    <property type="evidence" value="ECO:0007669"/>
    <property type="project" value="InterPro"/>
</dbReference>
<dbReference type="AlphaFoldDB" id="A0A4P1QSZ7"/>
<dbReference type="SUPFAM" id="SSF103481">
    <property type="entry name" value="Multidrug resistance efflux transporter EmrE"/>
    <property type="match status" value="1"/>
</dbReference>
<feature type="transmembrane region" description="Helical" evidence="6">
    <location>
        <begin position="48"/>
        <end position="72"/>
    </location>
</feature>
<name>A0A4P1QSZ7_LUPAN</name>
<keyword evidence="4 6" id="KW-1133">Transmembrane helix</keyword>
<sequence>MEATGSGTVAVSVRDGGDTWKAHIAMVLVQLFYGSYHVITKVALNVGIYQLLFCVYRDIIALSILAPLAFFHERRIQLPITKDLLISFFLLGLIGIFGNQLLFIIGLSYTNPTYASTIQSALPVFTFLFAVMMCTERVNLHRYEGWVKVGGTLICVSGAIFMVLYHGPALIGYTESVPVTQSEISARGNCICMAAYIAIMAPVLRKYPANISATAYSYFFGAVVMVIVSLFTVNELKEWILTPSKVLAVLYSVSHYNLK</sequence>
<organism evidence="8 9">
    <name type="scientific">Lupinus angustifolius</name>
    <name type="common">Narrow-leaved blue lupine</name>
    <dbReference type="NCBI Taxonomy" id="3871"/>
    <lineage>
        <taxon>Eukaryota</taxon>
        <taxon>Viridiplantae</taxon>
        <taxon>Streptophyta</taxon>
        <taxon>Embryophyta</taxon>
        <taxon>Tracheophyta</taxon>
        <taxon>Spermatophyta</taxon>
        <taxon>Magnoliopsida</taxon>
        <taxon>eudicotyledons</taxon>
        <taxon>Gunneridae</taxon>
        <taxon>Pentapetalae</taxon>
        <taxon>rosids</taxon>
        <taxon>fabids</taxon>
        <taxon>Fabales</taxon>
        <taxon>Fabaceae</taxon>
        <taxon>Papilionoideae</taxon>
        <taxon>50 kb inversion clade</taxon>
        <taxon>genistoids sensu lato</taxon>
        <taxon>core genistoids</taxon>
        <taxon>Genisteae</taxon>
        <taxon>Lupinus</taxon>
    </lineage>
</organism>
<dbReference type="InterPro" id="IPR030184">
    <property type="entry name" value="WAT1-related"/>
</dbReference>
<feature type="transmembrane region" description="Helical" evidence="6">
    <location>
        <begin position="146"/>
        <end position="166"/>
    </location>
</feature>
<dbReference type="Proteomes" id="UP000188354">
    <property type="component" value="Chromosome LG17"/>
</dbReference>
<feature type="transmembrane region" description="Helical" evidence="6">
    <location>
        <begin position="84"/>
        <end position="107"/>
    </location>
</feature>
<evidence type="ECO:0000256" key="4">
    <source>
        <dbReference type="ARBA" id="ARBA00022989"/>
    </source>
</evidence>
<feature type="transmembrane region" description="Helical" evidence="6">
    <location>
        <begin position="113"/>
        <end position="134"/>
    </location>
</feature>
<feature type="transmembrane region" description="Helical" evidence="6">
    <location>
        <begin position="186"/>
        <end position="204"/>
    </location>
</feature>
<dbReference type="Gramene" id="OIV94391">
    <property type="protein sequence ID" value="OIV94391"/>
    <property type="gene ID" value="TanjilG_25453"/>
</dbReference>
<keyword evidence="9" id="KW-1185">Reference proteome</keyword>
<dbReference type="InterPro" id="IPR037185">
    <property type="entry name" value="EmrE-like"/>
</dbReference>
<reference evidence="8 9" key="1">
    <citation type="journal article" date="2017" name="Plant Biotechnol. J.">
        <title>A comprehensive draft genome sequence for lupin (Lupinus angustifolius), an emerging health food: insights into plant-microbe interactions and legume evolution.</title>
        <authorList>
            <person name="Hane J.K."/>
            <person name="Ming Y."/>
            <person name="Kamphuis L.G."/>
            <person name="Nelson M.N."/>
            <person name="Garg G."/>
            <person name="Atkins C.A."/>
            <person name="Bayer P.E."/>
            <person name="Bravo A."/>
            <person name="Bringans S."/>
            <person name="Cannon S."/>
            <person name="Edwards D."/>
            <person name="Foley R."/>
            <person name="Gao L.L."/>
            <person name="Harrison M.J."/>
            <person name="Huang W."/>
            <person name="Hurgobin B."/>
            <person name="Li S."/>
            <person name="Liu C.W."/>
            <person name="McGrath A."/>
            <person name="Morahan G."/>
            <person name="Murray J."/>
            <person name="Weller J."/>
            <person name="Jian J."/>
            <person name="Singh K.B."/>
        </authorList>
    </citation>
    <scope>NUCLEOTIDE SEQUENCE [LARGE SCALE GENOMIC DNA]</scope>
    <source>
        <strain evidence="9">cv. Tanjil</strain>
        <tissue evidence="8">Whole plant</tissue>
    </source>
</reference>
<keyword evidence="5 6" id="KW-0472">Membrane</keyword>
<evidence type="ECO:0000256" key="2">
    <source>
        <dbReference type="ARBA" id="ARBA00007635"/>
    </source>
</evidence>
<dbReference type="PANTHER" id="PTHR31218">
    <property type="entry name" value="WAT1-RELATED PROTEIN"/>
    <property type="match status" value="1"/>
</dbReference>
<evidence type="ECO:0000256" key="5">
    <source>
        <dbReference type="ARBA" id="ARBA00023136"/>
    </source>
</evidence>
<dbReference type="InterPro" id="IPR000620">
    <property type="entry name" value="EamA_dom"/>
</dbReference>
<accession>A0A4P1QSZ7</accession>
<proteinExistence type="inferred from homology"/>
<protein>
    <recommendedName>
        <fullName evidence="6">WAT1-related protein</fullName>
    </recommendedName>
</protein>